<feature type="chain" id="PRO_5045473344" evidence="2">
    <location>
        <begin position="26"/>
        <end position="206"/>
    </location>
</feature>
<protein>
    <submittedName>
        <fullName evidence="3">Uncharacterized protein</fullName>
    </submittedName>
</protein>
<evidence type="ECO:0000256" key="2">
    <source>
        <dbReference type="SAM" id="SignalP"/>
    </source>
</evidence>
<feature type="compositionally biased region" description="Basic and acidic residues" evidence="1">
    <location>
        <begin position="90"/>
        <end position="103"/>
    </location>
</feature>
<keyword evidence="4" id="KW-1185">Reference proteome</keyword>
<accession>A0ABP4RD07</accession>
<proteinExistence type="predicted"/>
<feature type="signal peptide" evidence="2">
    <location>
        <begin position="1"/>
        <end position="25"/>
    </location>
</feature>
<organism evidence="3 4">
    <name type="scientific">Nonomuraea maheshkhaliensis</name>
    <dbReference type="NCBI Taxonomy" id="419590"/>
    <lineage>
        <taxon>Bacteria</taxon>
        <taxon>Bacillati</taxon>
        <taxon>Actinomycetota</taxon>
        <taxon>Actinomycetes</taxon>
        <taxon>Streptosporangiales</taxon>
        <taxon>Streptosporangiaceae</taxon>
        <taxon>Nonomuraea</taxon>
    </lineage>
</organism>
<dbReference type="EMBL" id="BAAAMU010000028">
    <property type="protein sequence ID" value="GAA1640840.1"/>
    <property type="molecule type" value="Genomic_DNA"/>
</dbReference>
<keyword evidence="2" id="KW-0732">Signal</keyword>
<feature type="compositionally biased region" description="Low complexity" evidence="1">
    <location>
        <begin position="28"/>
        <end position="85"/>
    </location>
</feature>
<sequence>MDCSRPLARVLLGTAAAVALVSCSAQEPAPGDAAASGAPATASPTSSGGSPATAPATSPAASSTPSTTASATASATESATASASPSPRPKLPDAADGGNRRSCADGRCEIRVKRKAQIPLPVRYGIGPIQVTGVNSRTVTMFAPLTGSNFSKGAGCSASITGPSQGAPGYVILDCSVGMKTVINKMRLEVLGAVGKTAVIRIRPAK</sequence>
<reference evidence="4" key="1">
    <citation type="journal article" date="2019" name="Int. J. Syst. Evol. Microbiol.">
        <title>The Global Catalogue of Microorganisms (GCM) 10K type strain sequencing project: providing services to taxonomists for standard genome sequencing and annotation.</title>
        <authorList>
            <consortium name="The Broad Institute Genomics Platform"/>
            <consortium name="The Broad Institute Genome Sequencing Center for Infectious Disease"/>
            <person name="Wu L."/>
            <person name="Ma J."/>
        </authorList>
    </citation>
    <scope>NUCLEOTIDE SEQUENCE [LARGE SCALE GENOMIC DNA]</scope>
    <source>
        <strain evidence="4">JCM 13929</strain>
    </source>
</reference>
<gene>
    <name evidence="3" type="ORF">GCM10009733_042420</name>
</gene>
<evidence type="ECO:0000313" key="3">
    <source>
        <dbReference type="EMBL" id="GAA1640840.1"/>
    </source>
</evidence>
<dbReference type="PROSITE" id="PS51257">
    <property type="entry name" value="PROKAR_LIPOPROTEIN"/>
    <property type="match status" value="1"/>
</dbReference>
<feature type="region of interest" description="Disordered" evidence="1">
    <location>
        <begin position="25"/>
        <end position="103"/>
    </location>
</feature>
<dbReference type="Proteomes" id="UP001500064">
    <property type="component" value="Unassembled WGS sequence"/>
</dbReference>
<comment type="caution">
    <text evidence="3">The sequence shown here is derived from an EMBL/GenBank/DDBJ whole genome shotgun (WGS) entry which is preliminary data.</text>
</comment>
<dbReference type="RefSeq" id="WP_346107160.1">
    <property type="nucleotide sequence ID" value="NZ_BAAAMU010000028.1"/>
</dbReference>
<evidence type="ECO:0000256" key="1">
    <source>
        <dbReference type="SAM" id="MobiDB-lite"/>
    </source>
</evidence>
<evidence type="ECO:0000313" key="4">
    <source>
        <dbReference type="Proteomes" id="UP001500064"/>
    </source>
</evidence>
<name>A0ABP4RD07_9ACTN</name>